<dbReference type="PANTHER" id="PTHR45861">
    <property type="entry name" value="DNA POLYMERASE ALPHA CATALYTIC SUBUNIT"/>
    <property type="match status" value="1"/>
</dbReference>
<dbReference type="InterPro" id="IPR042087">
    <property type="entry name" value="DNA_pol_B_thumb"/>
</dbReference>
<feature type="domain" description="DNA polymerase alpha catalytic subunit N-terminal" evidence="18">
    <location>
        <begin position="23"/>
        <end position="87"/>
    </location>
</feature>
<dbReference type="InterPro" id="IPR036397">
    <property type="entry name" value="RNaseH_sf"/>
</dbReference>
<dbReference type="Gene3D" id="3.30.70.2820">
    <property type="match status" value="1"/>
</dbReference>
<dbReference type="Gene3D" id="3.30.420.10">
    <property type="entry name" value="Ribonuclease H-like superfamily/Ribonuclease H"/>
    <property type="match status" value="1"/>
</dbReference>
<evidence type="ECO:0000259" key="17">
    <source>
        <dbReference type="Pfam" id="PF08996"/>
    </source>
</evidence>
<keyword evidence="6" id="KW-0479">Metal-binding</keyword>
<feature type="compositionally biased region" description="Polar residues" evidence="14">
    <location>
        <begin position="332"/>
        <end position="344"/>
    </location>
</feature>
<evidence type="ECO:0000256" key="14">
    <source>
        <dbReference type="SAM" id="MobiDB-lite"/>
    </source>
</evidence>
<evidence type="ECO:0000256" key="5">
    <source>
        <dbReference type="ARBA" id="ARBA00022705"/>
    </source>
</evidence>
<dbReference type="EMBL" id="JBJQOH010000006">
    <property type="protein sequence ID" value="KAL3682848.1"/>
    <property type="molecule type" value="Genomic_DNA"/>
</dbReference>
<feature type="domain" description="Zinc finger DNA-directed DNA polymerase family B alpha" evidence="17">
    <location>
        <begin position="1344"/>
        <end position="1543"/>
    </location>
</feature>
<keyword evidence="10 12" id="KW-0238">DNA-binding</keyword>
<dbReference type="PROSITE" id="PS00116">
    <property type="entry name" value="DNA_POLYMERASE_B"/>
    <property type="match status" value="1"/>
</dbReference>
<dbReference type="SUPFAM" id="SSF56672">
    <property type="entry name" value="DNA/RNA polymerases"/>
    <property type="match status" value="1"/>
</dbReference>
<reference evidence="19 20" key="1">
    <citation type="submission" date="2024-09" db="EMBL/GenBank/DDBJ databases">
        <title>Chromosome-scale assembly of Riccia sorocarpa.</title>
        <authorList>
            <person name="Paukszto L."/>
        </authorList>
    </citation>
    <scope>NUCLEOTIDE SEQUENCE [LARGE SCALE GENOMIC DNA]</scope>
    <source>
        <strain evidence="19">LP-2024</strain>
        <tissue evidence="19">Aerial parts of the thallus</tissue>
    </source>
</reference>
<evidence type="ECO:0000256" key="7">
    <source>
        <dbReference type="ARBA" id="ARBA00022771"/>
    </source>
</evidence>
<evidence type="ECO:0000259" key="16">
    <source>
        <dbReference type="Pfam" id="PF03104"/>
    </source>
</evidence>
<dbReference type="InterPro" id="IPR024647">
    <property type="entry name" value="DNA_pol_a_cat_su_N"/>
</dbReference>
<dbReference type="Proteomes" id="UP001633002">
    <property type="component" value="Unassembled WGS sequence"/>
</dbReference>
<dbReference type="GO" id="GO:0005634">
    <property type="term" value="C:nucleus"/>
    <property type="evidence" value="ECO:0007669"/>
    <property type="project" value="UniProtKB-SubCell"/>
</dbReference>
<dbReference type="Pfam" id="PF08996">
    <property type="entry name" value="zf-DNA_Pol"/>
    <property type="match status" value="1"/>
</dbReference>
<evidence type="ECO:0000256" key="9">
    <source>
        <dbReference type="ARBA" id="ARBA00022932"/>
    </source>
</evidence>
<dbReference type="Gene3D" id="2.40.50.730">
    <property type="match status" value="1"/>
</dbReference>
<comment type="subcellular location">
    <subcellularLocation>
        <location evidence="1">Nucleus</location>
    </subcellularLocation>
</comment>
<feature type="domain" description="DNA-directed DNA polymerase family B multifunctional" evidence="15">
    <location>
        <begin position="845"/>
        <end position="1305"/>
    </location>
</feature>
<dbReference type="GO" id="GO:0003887">
    <property type="term" value="F:DNA-directed DNA polymerase activity"/>
    <property type="evidence" value="ECO:0007669"/>
    <property type="project" value="UniProtKB-KW"/>
</dbReference>
<feature type="region of interest" description="Disordered" evidence="14">
    <location>
        <begin position="314"/>
        <end position="362"/>
    </location>
</feature>
<name>A0ABD3GUE5_9MARC</name>
<evidence type="ECO:0000256" key="6">
    <source>
        <dbReference type="ARBA" id="ARBA00022723"/>
    </source>
</evidence>
<feature type="coiled-coil region" evidence="13">
    <location>
        <begin position="1185"/>
        <end position="1212"/>
    </location>
</feature>
<evidence type="ECO:0000256" key="10">
    <source>
        <dbReference type="ARBA" id="ARBA00023125"/>
    </source>
</evidence>
<gene>
    <name evidence="19" type="ORF">R1sor_000870</name>
</gene>
<dbReference type="PRINTS" id="PR00106">
    <property type="entry name" value="DNAPOLB"/>
</dbReference>
<evidence type="ECO:0000256" key="11">
    <source>
        <dbReference type="ARBA" id="ARBA00023242"/>
    </source>
</evidence>
<evidence type="ECO:0000256" key="12">
    <source>
        <dbReference type="RuleBase" id="RU000442"/>
    </source>
</evidence>
<dbReference type="InterPro" id="IPR017964">
    <property type="entry name" value="DNA-dir_DNA_pol_B_CS"/>
</dbReference>
<dbReference type="InterPro" id="IPR015088">
    <property type="entry name" value="Znf_DNA-dir_DNA_pol_B_alpha"/>
</dbReference>
<dbReference type="FunFam" id="1.10.287.690:FF:000004">
    <property type="entry name" value="DNA polymerase"/>
    <property type="match status" value="1"/>
</dbReference>
<evidence type="ECO:0000256" key="3">
    <source>
        <dbReference type="ARBA" id="ARBA00022679"/>
    </source>
</evidence>
<dbReference type="FunFam" id="3.30.420.10:FF:000043">
    <property type="entry name" value="DNA polymerase"/>
    <property type="match status" value="1"/>
</dbReference>
<dbReference type="NCBIfam" id="TIGR00592">
    <property type="entry name" value="pol2"/>
    <property type="match status" value="1"/>
</dbReference>
<sequence length="1548" mass="171097">MEGEGSRRRTARNPQVNARSSALQELIALKKNGGRRVDNFEVRLEEKIYDTLSEADYSLHVCKRRQEAAEFVVDDDGLGYVGDEDDWETGQGSEDENDRSAKSKKPGGPRKIGPSKTATELAAAAALTGKRKVTSMFAAAASTGTGKRVGSEHGVSNRAGVSTESLVDDILAGITVDELKQQRRRGPRAVGAAEGLRRQSYCQPMYSGDVIASSAVEISDKTSLDPKIAIVPQEQVEVSAGGASVNECQGGVVENACDVIPDIAITADADELAVHQPEQERVVDGATDVESISEVPAPEAVLVPKSEKVESKSGLNAKIVERPETNERASAAWNSIRNESSLPTTKKEEANEDNSDGAAGSLPVDGDGKLSFYFIDAYEESFGANPGTVYLFGKVKKGGEFVSCCVAVSNLQRCVFVVPAPYVFSDAKLSELEVEASASKEAGRAAVKAKLQELAKELKQELAEKLMNVNVNRFSMVPVKRFYAFERTDVAAGEHYFMKLSYPFKDPPLPHDLQGVHFTSIFGSHSSALELLLVKRRVKGPCWMTISNPVLCSSSSQVSWCKLEVTLESSKDLAVTPPSNAPVEIPRLIIAAINLKTVINHKQNVNEIASASVVFCKKVKVDMPMPQAEWNTHEMLNHFSIVRKLDGGIFPVGFTSEVAKLNSKVGQTVLSHESSERALLNHLMLKLYQLDPDVLVGHNISGFDLDVLLHRLQACKVQSKMWSKIGRLRRSQMPKLGGNGNTFGSGAGPGAMACIAGRLLCDTYISSRELLRQTSYSLTELSRTQLGRERKELAPADIPTMYDTSSSLLELIEFGETDAWLSLGLLFHLSVLPLSRQLTNISGNLWSKTLQGNRAQRVEYLLLHEFHGRKFILPDKLSLKEKERLTTKRKMLSDQEVTNAGEENLLDEDGNIDGPHIGSGKRKKGAAYLGGLVLEPKKGLYDKYILLLDFNSLYPSIIQEYNICFTTVQRPSDGSIPSLPSSEPPGVLPQVLKSLVDRRRQVKSWLKKTTDDLKYRQLDIQQQALKLTANSIYGCLGFTNARFYAKPIAELITSQGREILQSTVDLVQNNLNLEVIYGDTDSIMIHTGLDDLAAAKAIAGKVIKEVNRKYRLLEIDMDAVFKRMLLLKKKKYAAIKVEVTQDGPQEVIEQKGLDIVRRDWSALSKEIGNFALEQILSEGSREDVVEAIHNQLRKLQEEMRNGQVELEKYIITKSLTKSPEDYPDAKNQPHVQVALRRKQAGHHTGCCAGDTVPYIICVDKNASGIAERARHPDEIKSNSEAYTIDIDYYLSQQIHPVVSRLCAPIEGTDAKHIAECLGLDPSKFHHSEPMHEVEDTLLSSATILDDDDRYRHCEALQLVCPQCTKRYQFCGVSRLLTPSQPGSSELLVSDDPLRCLQCNQVGSLQRLSTAMLVNQVKQRAEEFIARYYDGWMMCDDEACGHLTRNVCLRVVGDVDRGTVCPNYPRCTGRLSRQYSEADLYKQLTHFYRLLDAGRVIDKMSDVTVKVAAEKKVALVRPAFDAAAQVIRDIRDRCAYRWINLSGICVSVS</sequence>
<dbReference type="Gene3D" id="1.10.132.60">
    <property type="entry name" value="DNA polymerase family B, C-terminal domain"/>
    <property type="match status" value="1"/>
</dbReference>
<comment type="caution">
    <text evidence="19">The sequence shown here is derived from an EMBL/GenBank/DDBJ whole genome shotgun (WGS) entry which is preliminary data.</text>
</comment>
<dbReference type="GO" id="GO:0008270">
    <property type="term" value="F:zinc ion binding"/>
    <property type="evidence" value="ECO:0007669"/>
    <property type="project" value="UniProtKB-KW"/>
</dbReference>
<dbReference type="InterPro" id="IPR045846">
    <property type="entry name" value="POLBc_alpha"/>
</dbReference>
<dbReference type="InterPro" id="IPR012337">
    <property type="entry name" value="RNaseH-like_sf"/>
</dbReference>
<keyword evidence="9 12" id="KW-0239">DNA-directed DNA polymerase</keyword>
<dbReference type="GO" id="GO:0006260">
    <property type="term" value="P:DNA replication"/>
    <property type="evidence" value="ECO:0007669"/>
    <property type="project" value="UniProtKB-KW"/>
</dbReference>
<keyword evidence="8" id="KW-0862">Zinc</keyword>
<accession>A0ABD3GUE5</accession>
<dbReference type="PANTHER" id="PTHR45861:SF1">
    <property type="entry name" value="DNA POLYMERASE ALPHA CATALYTIC SUBUNIT"/>
    <property type="match status" value="1"/>
</dbReference>
<evidence type="ECO:0000256" key="2">
    <source>
        <dbReference type="ARBA" id="ARBA00005755"/>
    </source>
</evidence>
<evidence type="ECO:0000259" key="18">
    <source>
        <dbReference type="Pfam" id="PF12254"/>
    </source>
</evidence>
<dbReference type="InterPro" id="IPR006133">
    <property type="entry name" value="DNA-dir_DNA_pol_B_exonuc"/>
</dbReference>
<dbReference type="FunFam" id="1.10.132.60:FF:000004">
    <property type="entry name" value="DNA polymerase"/>
    <property type="match status" value="1"/>
</dbReference>
<dbReference type="CDD" id="cd05532">
    <property type="entry name" value="POLBc_alpha"/>
    <property type="match status" value="1"/>
</dbReference>
<feature type="compositionally biased region" description="Acidic residues" evidence="14">
    <location>
        <begin position="74"/>
        <end position="97"/>
    </location>
</feature>
<evidence type="ECO:0000259" key="15">
    <source>
        <dbReference type="Pfam" id="PF00136"/>
    </source>
</evidence>
<dbReference type="InterPro" id="IPR043502">
    <property type="entry name" value="DNA/RNA_pol_sf"/>
</dbReference>
<protein>
    <recommendedName>
        <fullName evidence="12">DNA polymerase</fullName>
        <ecNumber evidence="12">2.7.7.7</ecNumber>
    </recommendedName>
</protein>
<evidence type="ECO:0000256" key="1">
    <source>
        <dbReference type="ARBA" id="ARBA00004123"/>
    </source>
</evidence>
<comment type="similarity">
    <text evidence="2 12">Belongs to the DNA polymerase type-B family.</text>
</comment>
<keyword evidence="13" id="KW-0175">Coiled coil</keyword>
<evidence type="ECO:0000256" key="4">
    <source>
        <dbReference type="ARBA" id="ARBA00022695"/>
    </source>
</evidence>
<dbReference type="SMART" id="SM00486">
    <property type="entry name" value="POLBc"/>
    <property type="match status" value="1"/>
</dbReference>
<dbReference type="Pfam" id="PF12254">
    <property type="entry name" value="DNA_pol_alpha_N"/>
    <property type="match status" value="1"/>
</dbReference>
<dbReference type="EC" id="2.7.7.7" evidence="12"/>
<dbReference type="CDD" id="cd05776">
    <property type="entry name" value="DNA_polB_alpha_exo"/>
    <property type="match status" value="1"/>
</dbReference>
<keyword evidence="11" id="KW-0539">Nucleus</keyword>
<dbReference type="SUPFAM" id="SSF53098">
    <property type="entry name" value="Ribonuclease H-like"/>
    <property type="match status" value="1"/>
</dbReference>
<dbReference type="InterPro" id="IPR038256">
    <property type="entry name" value="Pol_alpha_znc_sf"/>
</dbReference>
<dbReference type="InterPro" id="IPR006172">
    <property type="entry name" value="DNA-dir_DNA_pol_B"/>
</dbReference>
<evidence type="ECO:0000313" key="20">
    <source>
        <dbReference type="Proteomes" id="UP001633002"/>
    </source>
</evidence>
<proteinExistence type="inferred from homology"/>
<dbReference type="Gene3D" id="3.90.1600.10">
    <property type="entry name" value="Palm domain of DNA polymerase"/>
    <property type="match status" value="1"/>
</dbReference>
<keyword evidence="3 12" id="KW-0808">Transferase</keyword>
<dbReference type="Pfam" id="PF00136">
    <property type="entry name" value="DNA_pol_B"/>
    <property type="match status" value="1"/>
</dbReference>
<dbReference type="Gene3D" id="1.10.3200.20">
    <property type="entry name" value="DNA Polymerase alpha, zinc finger"/>
    <property type="match status" value="1"/>
</dbReference>
<keyword evidence="4 12" id="KW-0548">Nucleotidyltransferase</keyword>
<dbReference type="Pfam" id="PF03104">
    <property type="entry name" value="DNA_pol_B_exo1"/>
    <property type="match status" value="1"/>
</dbReference>
<comment type="catalytic activity">
    <reaction evidence="12">
        <text>DNA(n) + a 2'-deoxyribonucleoside 5'-triphosphate = DNA(n+1) + diphosphate</text>
        <dbReference type="Rhea" id="RHEA:22508"/>
        <dbReference type="Rhea" id="RHEA-COMP:17339"/>
        <dbReference type="Rhea" id="RHEA-COMP:17340"/>
        <dbReference type="ChEBI" id="CHEBI:33019"/>
        <dbReference type="ChEBI" id="CHEBI:61560"/>
        <dbReference type="ChEBI" id="CHEBI:173112"/>
        <dbReference type="EC" id="2.7.7.7"/>
    </reaction>
</comment>
<feature type="domain" description="DNA-directed DNA polymerase family B exonuclease" evidence="16">
    <location>
        <begin position="520"/>
        <end position="780"/>
    </location>
</feature>
<evidence type="ECO:0000256" key="8">
    <source>
        <dbReference type="ARBA" id="ARBA00022833"/>
    </source>
</evidence>
<dbReference type="InterPro" id="IPR023211">
    <property type="entry name" value="DNA_pol_palm_dom_sf"/>
</dbReference>
<dbReference type="GO" id="GO:0003677">
    <property type="term" value="F:DNA binding"/>
    <property type="evidence" value="ECO:0007669"/>
    <property type="project" value="UniProtKB-KW"/>
</dbReference>
<keyword evidence="7" id="KW-0863">Zinc-finger</keyword>
<organism evidence="19 20">
    <name type="scientific">Riccia sorocarpa</name>
    <dbReference type="NCBI Taxonomy" id="122646"/>
    <lineage>
        <taxon>Eukaryota</taxon>
        <taxon>Viridiplantae</taxon>
        <taxon>Streptophyta</taxon>
        <taxon>Embryophyta</taxon>
        <taxon>Marchantiophyta</taxon>
        <taxon>Marchantiopsida</taxon>
        <taxon>Marchantiidae</taxon>
        <taxon>Marchantiales</taxon>
        <taxon>Ricciaceae</taxon>
        <taxon>Riccia</taxon>
    </lineage>
</organism>
<evidence type="ECO:0000313" key="19">
    <source>
        <dbReference type="EMBL" id="KAL3682848.1"/>
    </source>
</evidence>
<feature type="region of interest" description="Disordered" evidence="14">
    <location>
        <begin position="74"/>
        <end position="117"/>
    </location>
</feature>
<dbReference type="Gene3D" id="1.10.287.690">
    <property type="entry name" value="Helix hairpin bin"/>
    <property type="match status" value="1"/>
</dbReference>
<keyword evidence="5 12" id="KW-0235">DNA replication</keyword>
<keyword evidence="20" id="KW-1185">Reference proteome</keyword>
<evidence type="ECO:0000256" key="13">
    <source>
        <dbReference type="SAM" id="Coils"/>
    </source>
</evidence>
<dbReference type="InterPro" id="IPR006134">
    <property type="entry name" value="DNA-dir_DNA_pol_B_multi_dom"/>
</dbReference>